<dbReference type="Proteomes" id="UP001085076">
    <property type="component" value="Miscellaneous, Linkage group lg04"/>
</dbReference>
<evidence type="ECO:0000313" key="2">
    <source>
        <dbReference type="EMBL" id="KAJ0974626.1"/>
    </source>
</evidence>
<reference evidence="2" key="1">
    <citation type="submission" date="2021-03" db="EMBL/GenBank/DDBJ databases">
        <authorList>
            <person name="Li Z."/>
            <person name="Yang C."/>
        </authorList>
    </citation>
    <scope>NUCLEOTIDE SEQUENCE</scope>
    <source>
        <strain evidence="2">Dzin_1.0</strain>
        <tissue evidence="2">Leaf</tissue>
    </source>
</reference>
<keyword evidence="1" id="KW-1133">Transmembrane helix</keyword>
<sequence length="86" mass="9992">MGPHPIEKRCILVSFLSYCLSTITFTTCHSFFRTTKHHHSPKHYKLALKIPCHCLFNFPFIGPAKGFTSMQYRNGELLLLMLEHLL</sequence>
<name>A0A9D5HFB6_9LILI</name>
<protein>
    <submittedName>
        <fullName evidence="2">Uncharacterized protein</fullName>
    </submittedName>
</protein>
<keyword evidence="1" id="KW-0472">Membrane</keyword>
<feature type="transmembrane region" description="Helical" evidence="1">
    <location>
        <begin position="12"/>
        <end position="32"/>
    </location>
</feature>
<accession>A0A9D5HFB6</accession>
<reference evidence="2" key="2">
    <citation type="journal article" date="2022" name="Hortic Res">
        <title>The genome of Dioscorea zingiberensis sheds light on the biosynthesis, origin and evolution of the medicinally important diosgenin saponins.</title>
        <authorList>
            <person name="Li Y."/>
            <person name="Tan C."/>
            <person name="Li Z."/>
            <person name="Guo J."/>
            <person name="Li S."/>
            <person name="Chen X."/>
            <person name="Wang C."/>
            <person name="Dai X."/>
            <person name="Yang H."/>
            <person name="Song W."/>
            <person name="Hou L."/>
            <person name="Xu J."/>
            <person name="Tong Z."/>
            <person name="Xu A."/>
            <person name="Yuan X."/>
            <person name="Wang W."/>
            <person name="Yang Q."/>
            <person name="Chen L."/>
            <person name="Sun Z."/>
            <person name="Wang K."/>
            <person name="Pan B."/>
            <person name="Chen J."/>
            <person name="Bao Y."/>
            <person name="Liu F."/>
            <person name="Qi X."/>
            <person name="Gang D.R."/>
            <person name="Wen J."/>
            <person name="Li J."/>
        </authorList>
    </citation>
    <scope>NUCLEOTIDE SEQUENCE</scope>
    <source>
        <strain evidence="2">Dzin_1.0</strain>
    </source>
</reference>
<organism evidence="2 3">
    <name type="scientific">Dioscorea zingiberensis</name>
    <dbReference type="NCBI Taxonomy" id="325984"/>
    <lineage>
        <taxon>Eukaryota</taxon>
        <taxon>Viridiplantae</taxon>
        <taxon>Streptophyta</taxon>
        <taxon>Embryophyta</taxon>
        <taxon>Tracheophyta</taxon>
        <taxon>Spermatophyta</taxon>
        <taxon>Magnoliopsida</taxon>
        <taxon>Liliopsida</taxon>
        <taxon>Dioscoreales</taxon>
        <taxon>Dioscoreaceae</taxon>
        <taxon>Dioscorea</taxon>
    </lineage>
</organism>
<keyword evidence="1" id="KW-0812">Transmembrane</keyword>
<evidence type="ECO:0000256" key="1">
    <source>
        <dbReference type="SAM" id="Phobius"/>
    </source>
</evidence>
<dbReference type="EMBL" id="JAGGNH010000004">
    <property type="protein sequence ID" value="KAJ0974626.1"/>
    <property type="molecule type" value="Genomic_DNA"/>
</dbReference>
<keyword evidence="3" id="KW-1185">Reference proteome</keyword>
<dbReference type="AlphaFoldDB" id="A0A9D5HFB6"/>
<evidence type="ECO:0000313" key="3">
    <source>
        <dbReference type="Proteomes" id="UP001085076"/>
    </source>
</evidence>
<proteinExistence type="predicted"/>
<comment type="caution">
    <text evidence="2">The sequence shown here is derived from an EMBL/GenBank/DDBJ whole genome shotgun (WGS) entry which is preliminary data.</text>
</comment>
<gene>
    <name evidence="2" type="ORF">J5N97_016591</name>
</gene>